<keyword evidence="2" id="KW-0285">Flavoprotein</keyword>
<dbReference type="EMBL" id="PPTT01000004">
    <property type="protein sequence ID" value="RDB70772.1"/>
    <property type="molecule type" value="Genomic_DNA"/>
</dbReference>
<evidence type="ECO:0000313" key="8">
    <source>
        <dbReference type="EMBL" id="RNM40449.1"/>
    </source>
</evidence>
<dbReference type="EMBL" id="QICC01000081">
    <property type="protein sequence ID" value="RNM40449.1"/>
    <property type="molecule type" value="Genomic_DNA"/>
</dbReference>
<organism evidence="8 10">
    <name type="scientific">Eggerthella sinensis</name>
    <dbReference type="NCBI Taxonomy" id="242230"/>
    <lineage>
        <taxon>Bacteria</taxon>
        <taxon>Bacillati</taxon>
        <taxon>Actinomycetota</taxon>
        <taxon>Coriobacteriia</taxon>
        <taxon>Eggerthellales</taxon>
        <taxon>Eggerthellaceae</taxon>
        <taxon>Eggerthella</taxon>
    </lineage>
</organism>
<dbReference type="InterPro" id="IPR027477">
    <property type="entry name" value="Succ_DH/fumarate_Rdtase_cat_sf"/>
</dbReference>
<dbReference type="PANTHER" id="PTHR43400:SF10">
    <property type="entry name" value="3-OXOSTEROID 1-DEHYDROGENASE"/>
    <property type="match status" value="1"/>
</dbReference>
<gene>
    <name evidence="7" type="ORF">C1876_03420</name>
    <name evidence="8" type="ORF">DMP09_14250</name>
</gene>
<keyword evidence="3" id="KW-0274">FAD</keyword>
<proteinExistence type="predicted"/>
<evidence type="ECO:0000313" key="10">
    <source>
        <dbReference type="Proteomes" id="UP000270112"/>
    </source>
</evidence>
<feature type="compositionally biased region" description="Basic and acidic residues" evidence="5">
    <location>
        <begin position="9"/>
        <end position="41"/>
    </location>
</feature>
<dbReference type="GO" id="GO:0033765">
    <property type="term" value="F:steroid dehydrogenase activity, acting on the CH-CH group of donors"/>
    <property type="evidence" value="ECO:0007669"/>
    <property type="project" value="UniProtKB-ARBA"/>
</dbReference>
<evidence type="ECO:0000313" key="7">
    <source>
        <dbReference type="EMBL" id="RDB70772.1"/>
    </source>
</evidence>
<protein>
    <submittedName>
        <fullName evidence="8">Flavoprotein</fullName>
    </submittedName>
</protein>
<evidence type="ECO:0000256" key="2">
    <source>
        <dbReference type="ARBA" id="ARBA00022630"/>
    </source>
</evidence>
<keyword evidence="9" id="KW-1185">Reference proteome</keyword>
<dbReference type="Pfam" id="PF00890">
    <property type="entry name" value="FAD_binding_2"/>
    <property type="match status" value="1"/>
</dbReference>
<dbReference type="InterPro" id="IPR050315">
    <property type="entry name" value="FAD-oxidoreductase_2"/>
</dbReference>
<evidence type="ECO:0000313" key="9">
    <source>
        <dbReference type="Proteomes" id="UP000253817"/>
    </source>
</evidence>
<dbReference type="Gene3D" id="3.90.700.10">
    <property type="entry name" value="Succinate dehydrogenase/fumarate reductase flavoprotein, catalytic domain"/>
    <property type="match status" value="1"/>
</dbReference>
<feature type="region of interest" description="Disordered" evidence="5">
    <location>
        <begin position="1"/>
        <end position="64"/>
    </location>
</feature>
<comment type="cofactor">
    <cofactor evidence="1">
        <name>FAD</name>
        <dbReference type="ChEBI" id="CHEBI:57692"/>
    </cofactor>
</comment>
<comment type="caution">
    <text evidence="8">The sequence shown here is derived from an EMBL/GenBank/DDBJ whole genome shotgun (WGS) entry which is preliminary data.</text>
</comment>
<dbReference type="Gene3D" id="3.50.50.60">
    <property type="entry name" value="FAD/NAD(P)-binding domain"/>
    <property type="match status" value="1"/>
</dbReference>
<reference evidence="7 9" key="1">
    <citation type="journal article" date="2018" name="Elife">
        <title>Discovery and characterization of a prevalent human gut bacterial enzyme sufficient for the inactivation of a family of plant toxins.</title>
        <authorList>
            <person name="Koppel N."/>
            <person name="Bisanz J.E."/>
            <person name="Pandelia M.E."/>
            <person name="Turnbaugh P.J."/>
            <person name="Balskus E.P."/>
        </authorList>
    </citation>
    <scope>NUCLEOTIDE SEQUENCE [LARGE SCALE GENOMIC DNA]</scope>
    <source>
        <strain evidence="7 9">DSM 16107</strain>
    </source>
</reference>
<dbReference type="InterPro" id="IPR003953">
    <property type="entry name" value="FAD-dep_OxRdtase_2_FAD-bd"/>
</dbReference>
<name>A0A3N0ITX3_9ACTN</name>
<feature type="domain" description="FAD-dependent oxidoreductase 2 FAD-binding" evidence="6">
    <location>
        <begin position="160"/>
        <end position="595"/>
    </location>
</feature>
<evidence type="ECO:0000256" key="4">
    <source>
        <dbReference type="ARBA" id="ARBA00023002"/>
    </source>
</evidence>
<feature type="region of interest" description="Disordered" evidence="5">
    <location>
        <begin position="79"/>
        <end position="108"/>
    </location>
</feature>
<evidence type="ECO:0000256" key="5">
    <source>
        <dbReference type="SAM" id="MobiDB-lite"/>
    </source>
</evidence>
<dbReference type="AlphaFoldDB" id="A0A3N0ITX3"/>
<reference evidence="10" key="2">
    <citation type="submission" date="2018-05" db="EMBL/GenBank/DDBJ databases">
        <title>Genome Sequencing of selected type strains of the family Eggerthellaceae.</title>
        <authorList>
            <person name="Danylec N."/>
            <person name="Stoll D.A."/>
            <person name="Doetsch A."/>
            <person name="Huch M."/>
        </authorList>
    </citation>
    <scope>NUCLEOTIDE SEQUENCE [LARGE SCALE GENOMIC DNA]</scope>
    <source>
        <strain evidence="10">DSM 16107</strain>
    </source>
</reference>
<dbReference type="SUPFAM" id="SSF51905">
    <property type="entry name" value="FAD/NAD(P)-binding domain"/>
    <property type="match status" value="1"/>
</dbReference>
<evidence type="ECO:0000256" key="1">
    <source>
        <dbReference type="ARBA" id="ARBA00001974"/>
    </source>
</evidence>
<accession>A0A3N0ITX3</accession>
<reference evidence="8" key="3">
    <citation type="journal article" date="2019" name="Microbiol. Resour. Announc.">
        <title>Draft Genome Sequences of Type Strains of Gordonibacter faecihominis, Paraeggerthella hongkongensis, Parvibacter caecicola,Slackia equolifaciens, Slackia faecicanis, and Slackia isoflavoniconvertens.</title>
        <authorList>
            <person name="Danylec N."/>
            <person name="Stoll D.A."/>
            <person name="Dotsch A."/>
            <person name="Huch M."/>
        </authorList>
    </citation>
    <scope>NUCLEOTIDE SEQUENCE</scope>
    <source>
        <strain evidence="8">DSM 16107</strain>
    </source>
</reference>
<sequence length="614" mass="65029">MGAAVQPHADARVEDERVLPEKGEQPVELRVQPDRPPDFPRCRSPGAAVDDTGFKQSEQRLNTFKHPCARNRGYRVLNPGAVAAHPPSDDGPGSGEPNTEGDIMESTTSKQWGRRDFLKGAVASAAGLAAFGMAGCAPKAEGKENSGASGVPQSWDREVDVVVIGSGGSGLSAAIEASGAGADTLVLEKGSVIGGTTALSAGITQAAGTSYQKEFTAYQDDTPERHFQWYKALGEGWVDEELVKDLAYGCPEVIRWYVEDLGITIGDFSGQSHVPYADEYYAVRIHRPDGQGAGLIAAMKAKAEANGAAIETNSEVTRLIVDAEGAVVGVEADTKKGTVAVKANRGVVIATSNIDHNTDMARQFCPQQVWAMELADCLSVPTNTGDGIRMGMEIGADIRNLGSGMDAILDLKLTSGKDVWGLIFVNKAGQRYVCEDAHYAYKTRMQFQMEQSTGHPCYAVWAESNLENCRAWDADTIGDAVAAGTVISAPSIEELAAAIGVDAAGLANTLQFWNDTAVPTQTDASYGRISGFERIEGSMYYANRMRPEIMGPCGGLRIDLESRVLRPSGEAIPHLFAAGLCTGGWVGPFYPGSGTAMASNAHFGRKAGRNAAAL</sequence>
<dbReference type="GO" id="GO:0008202">
    <property type="term" value="P:steroid metabolic process"/>
    <property type="evidence" value="ECO:0007669"/>
    <property type="project" value="UniProtKB-ARBA"/>
</dbReference>
<evidence type="ECO:0000256" key="3">
    <source>
        <dbReference type="ARBA" id="ARBA00022827"/>
    </source>
</evidence>
<dbReference type="Proteomes" id="UP000253817">
    <property type="component" value="Unassembled WGS sequence"/>
</dbReference>
<dbReference type="PANTHER" id="PTHR43400">
    <property type="entry name" value="FUMARATE REDUCTASE"/>
    <property type="match status" value="1"/>
</dbReference>
<dbReference type="Proteomes" id="UP000270112">
    <property type="component" value="Unassembled WGS sequence"/>
</dbReference>
<evidence type="ECO:0000259" key="6">
    <source>
        <dbReference type="Pfam" id="PF00890"/>
    </source>
</evidence>
<dbReference type="InterPro" id="IPR036188">
    <property type="entry name" value="FAD/NAD-bd_sf"/>
</dbReference>
<dbReference type="SUPFAM" id="SSF56425">
    <property type="entry name" value="Succinate dehydrogenase/fumarate reductase flavoprotein, catalytic domain"/>
    <property type="match status" value="1"/>
</dbReference>
<keyword evidence="4" id="KW-0560">Oxidoreductase</keyword>